<protein>
    <submittedName>
        <fullName evidence="1">Uncharacterized protein</fullName>
    </submittedName>
</protein>
<gene>
    <name evidence="1" type="ORF">K491DRAFT_599816</name>
</gene>
<reference evidence="1" key="1">
    <citation type="journal article" date="2020" name="Stud. Mycol.">
        <title>101 Dothideomycetes genomes: a test case for predicting lifestyles and emergence of pathogens.</title>
        <authorList>
            <person name="Haridas S."/>
            <person name="Albert R."/>
            <person name="Binder M."/>
            <person name="Bloem J."/>
            <person name="Labutti K."/>
            <person name="Salamov A."/>
            <person name="Andreopoulos B."/>
            <person name="Baker S."/>
            <person name="Barry K."/>
            <person name="Bills G."/>
            <person name="Bluhm B."/>
            <person name="Cannon C."/>
            <person name="Castanera R."/>
            <person name="Culley D."/>
            <person name="Daum C."/>
            <person name="Ezra D."/>
            <person name="Gonzalez J."/>
            <person name="Henrissat B."/>
            <person name="Kuo A."/>
            <person name="Liang C."/>
            <person name="Lipzen A."/>
            <person name="Lutzoni F."/>
            <person name="Magnuson J."/>
            <person name="Mondo S."/>
            <person name="Nolan M."/>
            <person name="Ohm R."/>
            <person name="Pangilinan J."/>
            <person name="Park H.-J."/>
            <person name="Ramirez L."/>
            <person name="Alfaro M."/>
            <person name="Sun H."/>
            <person name="Tritt A."/>
            <person name="Yoshinaga Y."/>
            <person name="Zwiers L.-H."/>
            <person name="Turgeon B."/>
            <person name="Goodwin S."/>
            <person name="Spatafora J."/>
            <person name="Crous P."/>
            <person name="Grigoriev I."/>
        </authorList>
    </citation>
    <scope>NUCLEOTIDE SEQUENCE</scope>
    <source>
        <strain evidence="1">CBS 122681</strain>
    </source>
</reference>
<organism evidence="1 2">
    <name type="scientific">Lophiostoma macrostomum CBS 122681</name>
    <dbReference type="NCBI Taxonomy" id="1314788"/>
    <lineage>
        <taxon>Eukaryota</taxon>
        <taxon>Fungi</taxon>
        <taxon>Dikarya</taxon>
        <taxon>Ascomycota</taxon>
        <taxon>Pezizomycotina</taxon>
        <taxon>Dothideomycetes</taxon>
        <taxon>Pleosporomycetidae</taxon>
        <taxon>Pleosporales</taxon>
        <taxon>Lophiostomataceae</taxon>
        <taxon>Lophiostoma</taxon>
    </lineage>
</organism>
<dbReference type="OrthoDB" id="10256055at2759"/>
<sequence length="362" mass="41159">MATITETAPLSTVPLIPTSKADYEYRGPSKVKFDPKIHLNYSPPSKSYTFADLGVPPNGTSDFAVCEPFQLATDAAVLELRRELLQKNTVERRMHWWHRSPACLRGFTVEESPFTHAFWTSPEVIAIIESLTGIEMEISLPYEIGHTNVQVGARGREGIKDLKLKPEPVPSGWVEEEGEFHKVPVDNWHTDSFPYSIVMMMSDTEKMVGGQTAVRLPDDSMLKLRGTTIGSAIFIQGRHLPHAALRAWNTGERITQTCPYRAKHPALRDDTEITNSLQLSYLNELHGQFSKERFLVLKKKCDYMIERLDKAKKEAKEREPDNYDAVIMDNDEVGDMMREMIWYLQVAMQQMGMDPKEGKQGL</sequence>
<evidence type="ECO:0000313" key="2">
    <source>
        <dbReference type="Proteomes" id="UP000799324"/>
    </source>
</evidence>
<keyword evidence="2" id="KW-1185">Reference proteome</keyword>
<dbReference type="AlphaFoldDB" id="A0A6A6T4X7"/>
<evidence type="ECO:0000313" key="1">
    <source>
        <dbReference type="EMBL" id="KAF2654946.1"/>
    </source>
</evidence>
<proteinExistence type="predicted"/>
<dbReference type="PANTHER" id="PTHR41677:SF1">
    <property type="entry name" value="FE2OG DIOXYGENASE DOMAIN-CONTAINING PROTEIN"/>
    <property type="match status" value="1"/>
</dbReference>
<accession>A0A6A6T4X7</accession>
<dbReference type="PANTHER" id="PTHR41677">
    <property type="entry name" value="YALI0B19030P"/>
    <property type="match status" value="1"/>
</dbReference>
<dbReference type="EMBL" id="MU004356">
    <property type="protein sequence ID" value="KAF2654946.1"/>
    <property type="molecule type" value="Genomic_DNA"/>
</dbReference>
<name>A0A6A6T4X7_9PLEO</name>
<dbReference type="Proteomes" id="UP000799324">
    <property type="component" value="Unassembled WGS sequence"/>
</dbReference>